<reference evidence="7" key="1">
    <citation type="submission" date="2004-06" db="EMBL/GenBank/DDBJ databases">
        <title>Analysis and comparison of biosynthetic gene clusters for the 2-deoxy-inosamine containing aminoglycoside antibiotics ribostamycin, neomycin, lividomycin, paromomycin and butirosin.</title>
        <authorList>
            <person name="Aboshanab K."/>
            <person name="Schmidt-Beissner H."/>
            <person name="Wehmeier U."/>
            <person name="Piepersberg W."/>
            <person name="Welzel K."/>
            <person name="Vente A."/>
        </authorList>
    </citation>
    <scope>NUCLEOTIDE SEQUENCE</scope>
    <source>
        <strain evidence="7">CBS 844.73</strain>
    </source>
</reference>
<dbReference type="NCBIfam" id="NF033070">
    <property type="entry name" value="rSAM_AprD4"/>
    <property type="match status" value="1"/>
</dbReference>
<evidence type="ECO:0000256" key="3">
    <source>
        <dbReference type="ARBA" id="ARBA00022723"/>
    </source>
</evidence>
<dbReference type="CDD" id="cd01335">
    <property type="entry name" value="Radical_SAM"/>
    <property type="match status" value="1"/>
</dbReference>
<dbReference type="InterPro" id="IPR023404">
    <property type="entry name" value="rSAM_horseshoe"/>
</dbReference>
<evidence type="ECO:0000256" key="5">
    <source>
        <dbReference type="ARBA" id="ARBA00023014"/>
    </source>
</evidence>
<dbReference type="PANTHER" id="PTHR43409:SF16">
    <property type="entry name" value="SLR0320 PROTEIN"/>
    <property type="match status" value="1"/>
</dbReference>
<comment type="cofactor">
    <cofactor evidence="1">
        <name>[4Fe-4S] cluster</name>
        <dbReference type="ChEBI" id="CHEBI:49883"/>
    </cofactor>
</comment>
<gene>
    <name evidence="7" type="primary">livW</name>
</gene>
<dbReference type="EMBL" id="AJ748832">
    <property type="protein sequence ID" value="CAG38716.1"/>
    <property type="molecule type" value="Genomic_DNA"/>
</dbReference>
<dbReference type="GO" id="GO:0003824">
    <property type="term" value="F:catalytic activity"/>
    <property type="evidence" value="ECO:0007669"/>
    <property type="project" value="InterPro"/>
</dbReference>
<dbReference type="SFLD" id="SFLDG01082">
    <property type="entry name" value="B12-binding_domain_containing"/>
    <property type="match status" value="1"/>
</dbReference>
<dbReference type="SMART" id="SM00729">
    <property type="entry name" value="Elp3"/>
    <property type="match status" value="1"/>
</dbReference>
<dbReference type="GO" id="GO:0046872">
    <property type="term" value="F:metal ion binding"/>
    <property type="evidence" value="ECO:0007669"/>
    <property type="project" value="UniProtKB-KW"/>
</dbReference>
<dbReference type="Pfam" id="PF04055">
    <property type="entry name" value="Radical_SAM"/>
    <property type="match status" value="1"/>
</dbReference>
<dbReference type="SFLD" id="SFLDS00029">
    <property type="entry name" value="Radical_SAM"/>
    <property type="match status" value="1"/>
</dbReference>
<evidence type="ECO:0000256" key="4">
    <source>
        <dbReference type="ARBA" id="ARBA00023004"/>
    </source>
</evidence>
<feature type="domain" description="Radical SAM core" evidence="6">
    <location>
        <begin position="187"/>
        <end position="419"/>
    </location>
</feature>
<dbReference type="PANTHER" id="PTHR43409">
    <property type="entry name" value="ANAEROBIC MAGNESIUM-PROTOPORPHYRIN IX MONOMETHYL ESTER CYCLASE-RELATED"/>
    <property type="match status" value="1"/>
</dbReference>
<evidence type="ECO:0000256" key="1">
    <source>
        <dbReference type="ARBA" id="ARBA00001966"/>
    </source>
</evidence>
<evidence type="ECO:0000256" key="2">
    <source>
        <dbReference type="ARBA" id="ARBA00022691"/>
    </source>
</evidence>
<dbReference type="InterPro" id="IPR034533">
    <property type="entry name" value="Paromamine_deoxygenase"/>
</dbReference>
<dbReference type="InterPro" id="IPR034466">
    <property type="entry name" value="Methyltransferase_Class_B"/>
</dbReference>
<dbReference type="GO" id="GO:0005829">
    <property type="term" value="C:cytosol"/>
    <property type="evidence" value="ECO:0007669"/>
    <property type="project" value="TreeGrafter"/>
</dbReference>
<keyword evidence="2" id="KW-0949">S-adenosyl-L-methionine</keyword>
<dbReference type="SFLD" id="SFLDF00568">
    <property type="entry name" value="paromamine_deoxygenase"/>
    <property type="match status" value="1"/>
</dbReference>
<accession>Q2MF51</accession>
<dbReference type="Gene3D" id="3.80.30.20">
    <property type="entry name" value="tm_1862 like domain"/>
    <property type="match status" value="1"/>
</dbReference>
<dbReference type="KEGG" id="ag:CAG38716"/>
<name>Q2MF51_STRLV</name>
<organism evidence="7">
    <name type="scientific">Streptomyces lividus</name>
    <dbReference type="NCBI Taxonomy" id="282216"/>
    <lineage>
        <taxon>Bacteria</taxon>
        <taxon>Bacillati</taxon>
        <taxon>Actinomycetota</taxon>
        <taxon>Actinomycetes</taxon>
        <taxon>Kitasatosporales</taxon>
        <taxon>Streptomycetaceae</taxon>
        <taxon>Streptomyces</taxon>
    </lineage>
</organism>
<keyword evidence="3" id="KW-0479">Metal-binding</keyword>
<dbReference type="SUPFAM" id="SSF102114">
    <property type="entry name" value="Radical SAM enzymes"/>
    <property type="match status" value="1"/>
</dbReference>
<dbReference type="InterPro" id="IPR058240">
    <property type="entry name" value="rSAM_sf"/>
</dbReference>
<dbReference type="SFLD" id="SFLDG01123">
    <property type="entry name" value="methyltransferase_(Class_B)"/>
    <property type="match status" value="1"/>
</dbReference>
<evidence type="ECO:0000313" key="7">
    <source>
        <dbReference type="EMBL" id="CAG38716.1"/>
    </source>
</evidence>
<proteinExistence type="predicted"/>
<sequence>MRHMRLGKVMLVSPKTSFGRDLQRTYAGGLGTVCKDEDFLLPPLDLMRLAGVLREAADDISVVDEEVTGTVSASPGSIVICQVSLPSLHEDAERIAAFRAQGARCYAYAGMRSPAQWRVLFEQGGCEGILLPESISFARAALEGDTTVPGCVTPENLLEPRHHQPQFGDLAAEPLPARDLVDHTPYMFPPIALTGITSINGSFGCPYPCRFYCPYPLSEGRKIRTYPVERIVAEFRQCAELGITAAVFRDPVFSFHRGRTLELCRAIEAAGTHVPWWCETRIDRLDEEVVAALVAAGCVGVEVGVESGDPEMQAKAVRKRLDLDAVRRFHALAREMNLELVFLFLVGLPDETRMSIRRTFDFILELGLADTEFNLSIITPYPGTELHRIARDNGWIDGEQNAFTSHNAVMHTDRLSVADLEQATSFVDELHAVCRKTATPQDRAEFQRRLHAWSEQDA</sequence>
<dbReference type="InterPro" id="IPR007197">
    <property type="entry name" value="rSAM"/>
</dbReference>
<protein>
    <submittedName>
        <fullName evidence="7">Putative Fe-S oxidoreductase</fullName>
    </submittedName>
</protein>
<evidence type="ECO:0000259" key="6">
    <source>
        <dbReference type="PROSITE" id="PS51918"/>
    </source>
</evidence>
<dbReference type="InterPro" id="IPR006638">
    <property type="entry name" value="Elp3/MiaA/NifB-like_rSAM"/>
</dbReference>
<keyword evidence="4" id="KW-0408">Iron</keyword>
<dbReference type="PROSITE" id="PS51918">
    <property type="entry name" value="RADICAL_SAM"/>
    <property type="match status" value="1"/>
</dbReference>
<dbReference type="GO" id="GO:0051539">
    <property type="term" value="F:4 iron, 4 sulfur cluster binding"/>
    <property type="evidence" value="ECO:0007669"/>
    <property type="project" value="UniProtKB-KW"/>
</dbReference>
<keyword evidence="5" id="KW-0411">Iron-sulfur</keyword>
<dbReference type="InterPro" id="IPR051198">
    <property type="entry name" value="BchE-like"/>
</dbReference>
<dbReference type="AlphaFoldDB" id="Q2MF51"/>